<dbReference type="Gene3D" id="1.10.443.10">
    <property type="entry name" value="Intergrase catalytic core"/>
    <property type="match status" value="1"/>
</dbReference>
<evidence type="ECO:0000313" key="3">
    <source>
        <dbReference type="EMBL" id="SEP07494.1"/>
    </source>
</evidence>
<dbReference type="EMBL" id="FOEG01000008">
    <property type="protein sequence ID" value="SEP07494.1"/>
    <property type="molecule type" value="Genomic_DNA"/>
</dbReference>
<protein>
    <recommendedName>
        <fullName evidence="2">Tyr recombinase domain-containing protein</fullName>
    </recommendedName>
</protein>
<dbReference type="GO" id="GO:0015074">
    <property type="term" value="P:DNA integration"/>
    <property type="evidence" value="ECO:0007669"/>
    <property type="project" value="InterPro"/>
</dbReference>
<evidence type="ECO:0000259" key="2">
    <source>
        <dbReference type="PROSITE" id="PS51898"/>
    </source>
</evidence>
<dbReference type="PROSITE" id="PS51898">
    <property type="entry name" value="TYR_RECOMBINASE"/>
    <property type="match status" value="1"/>
</dbReference>
<sequence>MGRSGAGTVISKQKGGASVPKAPFKVSSVTIPGAGIRHVLTNRGTGFPMRAASIYEAHLAQKTDSHNTRIRELAFFTYLYSWAERRNVDLDRLLLSGEGLTLPQVRSFAAWLRAPRAQPNGVIPQGKRRTINAAFGACSVICTWFIRQFANPAANRARRAIDVEMLVQAQKQAWKDVRIKVRQDPVAPDMTEDEVAAVERFLKPESRSTAVGQAIAMRDYLMWRMAIELGMRKGEILAMRTMDCPTRAAPYFKIVRIEERGPDSTDPRKNPPRPKTLSRDLGLIVENTVFPKLVADYISAYRFRMVERNGKKTKKFLLSHNFLIVAGSGEPLSIRAADDVAKAISAGAGVDFNWHLARHAFFNRAYAGVTDIEDRDEYSAKMADLVYWGGWESEKSLEIYTRRARADRARHALRTWQKGDDRWIALA</sequence>
<organism evidence="3 4">
    <name type="scientific">Aquisalimonas asiatica</name>
    <dbReference type="NCBI Taxonomy" id="406100"/>
    <lineage>
        <taxon>Bacteria</taxon>
        <taxon>Pseudomonadati</taxon>
        <taxon>Pseudomonadota</taxon>
        <taxon>Gammaproteobacteria</taxon>
        <taxon>Chromatiales</taxon>
        <taxon>Ectothiorhodospiraceae</taxon>
        <taxon>Aquisalimonas</taxon>
    </lineage>
</organism>
<gene>
    <name evidence="3" type="ORF">SAMN04488052_108110</name>
</gene>
<dbReference type="CDD" id="cd00397">
    <property type="entry name" value="DNA_BRE_C"/>
    <property type="match status" value="1"/>
</dbReference>
<dbReference type="GO" id="GO:0003677">
    <property type="term" value="F:DNA binding"/>
    <property type="evidence" value="ECO:0007669"/>
    <property type="project" value="InterPro"/>
</dbReference>
<dbReference type="InterPro" id="IPR013762">
    <property type="entry name" value="Integrase-like_cat_sf"/>
</dbReference>
<dbReference type="GO" id="GO:0006310">
    <property type="term" value="P:DNA recombination"/>
    <property type="evidence" value="ECO:0007669"/>
    <property type="project" value="UniProtKB-KW"/>
</dbReference>
<dbReference type="AlphaFoldDB" id="A0A1H8UX09"/>
<accession>A0A1H8UX09</accession>
<keyword evidence="4" id="KW-1185">Reference proteome</keyword>
<reference evidence="3 4" key="1">
    <citation type="submission" date="2016-10" db="EMBL/GenBank/DDBJ databases">
        <authorList>
            <person name="de Groot N.N."/>
        </authorList>
    </citation>
    <scope>NUCLEOTIDE SEQUENCE [LARGE SCALE GENOMIC DNA]</scope>
    <source>
        <strain evidence="3 4">CGMCC 1.6291</strain>
    </source>
</reference>
<dbReference type="STRING" id="406100.SAMN04488052_108110"/>
<name>A0A1H8UX09_9GAMM</name>
<dbReference type="InterPro" id="IPR002104">
    <property type="entry name" value="Integrase_catalytic"/>
</dbReference>
<dbReference type="SUPFAM" id="SSF56349">
    <property type="entry name" value="DNA breaking-rejoining enzymes"/>
    <property type="match status" value="1"/>
</dbReference>
<evidence type="ECO:0000313" key="4">
    <source>
        <dbReference type="Proteomes" id="UP000199657"/>
    </source>
</evidence>
<dbReference type="Proteomes" id="UP000199657">
    <property type="component" value="Unassembled WGS sequence"/>
</dbReference>
<evidence type="ECO:0000256" key="1">
    <source>
        <dbReference type="ARBA" id="ARBA00023172"/>
    </source>
</evidence>
<proteinExistence type="predicted"/>
<dbReference type="InterPro" id="IPR011010">
    <property type="entry name" value="DNA_brk_join_enz"/>
</dbReference>
<keyword evidence="1" id="KW-0233">DNA recombination</keyword>
<feature type="domain" description="Tyr recombinase" evidence="2">
    <location>
        <begin position="185"/>
        <end position="414"/>
    </location>
</feature>